<dbReference type="PANTHER" id="PTHR12585">
    <property type="entry name" value="SCC1 / RAD21 FAMILY MEMBER"/>
    <property type="match status" value="1"/>
</dbReference>
<organism evidence="7 8">
    <name type="scientific">Acrasis kona</name>
    <dbReference type="NCBI Taxonomy" id="1008807"/>
    <lineage>
        <taxon>Eukaryota</taxon>
        <taxon>Discoba</taxon>
        <taxon>Heterolobosea</taxon>
        <taxon>Tetramitia</taxon>
        <taxon>Eutetramitia</taxon>
        <taxon>Acrasidae</taxon>
        <taxon>Acrasis</taxon>
    </lineage>
</organism>
<feature type="compositionally biased region" description="Basic and acidic residues" evidence="4">
    <location>
        <begin position="208"/>
        <end position="221"/>
    </location>
</feature>
<dbReference type="GO" id="GO:1990414">
    <property type="term" value="P:replication-born double-strand break repair via sister chromatid exchange"/>
    <property type="evidence" value="ECO:0007669"/>
    <property type="project" value="TreeGrafter"/>
</dbReference>
<evidence type="ECO:0000256" key="4">
    <source>
        <dbReference type="SAM" id="MobiDB-lite"/>
    </source>
</evidence>
<dbReference type="GO" id="GO:0005634">
    <property type="term" value="C:nucleus"/>
    <property type="evidence" value="ECO:0007669"/>
    <property type="project" value="UniProtKB-SubCell"/>
</dbReference>
<evidence type="ECO:0008006" key="9">
    <source>
        <dbReference type="Google" id="ProtNLM"/>
    </source>
</evidence>
<evidence type="ECO:0000256" key="1">
    <source>
        <dbReference type="ARBA" id="ARBA00004123"/>
    </source>
</evidence>
<feature type="domain" description="Rad21/Rec8-like protein C-terminal eukaryotic" evidence="5">
    <location>
        <begin position="509"/>
        <end position="554"/>
    </location>
</feature>
<protein>
    <recommendedName>
        <fullName evidence="9">Double-strand-break repair protein rad21</fullName>
    </recommendedName>
</protein>
<dbReference type="Proteomes" id="UP001431209">
    <property type="component" value="Unassembled WGS sequence"/>
</dbReference>
<dbReference type="InterPro" id="IPR039781">
    <property type="entry name" value="Rad21/Rec8-like"/>
</dbReference>
<dbReference type="GO" id="GO:0007062">
    <property type="term" value="P:sister chromatid cohesion"/>
    <property type="evidence" value="ECO:0007669"/>
    <property type="project" value="InterPro"/>
</dbReference>
<dbReference type="PANTHER" id="PTHR12585:SF69">
    <property type="entry name" value="FI11703P"/>
    <property type="match status" value="1"/>
</dbReference>
<comment type="subcellular location">
    <subcellularLocation>
        <location evidence="1">Nucleus</location>
    </subcellularLocation>
</comment>
<dbReference type="EMBL" id="JAOPGA020001177">
    <property type="protein sequence ID" value="KAL0485878.1"/>
    <property type="molecule type" value="Genomic_DNA"/>
</dbReference>
<reference evidence="7 8" key="1">
    <citation type="submission" date="2024-03" db="EMBL/GenBank/DDBJ databases">
        <title>The Acrasis kona genome and developmental transcriptomes reveal deep origins of eukaryotic multicellular pathways.</title>
        <authorList>
            <person name="Sheikh S."/>
            <person name="Fu C.-J."/>
            <person name="Brown M.W."/>
            <person name="Baldauf S.L."/>
        </authorList>
    </citation>
    <scope>NUCLEOTIDE SEQUENCE [LARGE SCALE GENOMIC DNA]</scope>
    <source>
        <strain evidence="7 8">ATCC MYA-3509</strain>
    </source>
</reference>
<accession>A0AAW2Z9F1</accession>
<dbReference type="AlphaFoldDB" id="A0AAW2Z9F1"/>
<evidence type="ECO:0000256" key="2">
    <source>
        <dbReference type="ARBA" id="ARBA00009870"/>
    </source>
</evidence>
<evidence type="ECO:0000313" key="8">
    <source>
        <dbReference type="Proteomes" id="UP001431209"/>
    </source>
</evidence>
<keyword evidence="3" id="KW-0539">Nucleus</keyword>
<comment type="caution">
    <text evidence="7">The sequence shown here is derived from an EMBL/GenBank/DDBJ whole genome shotgun (WGS) entry which is preliminary data.</text>
</comment>
<evidence type="ECO:0000259" key="5">
    <source>
        <dbReference type="Pfam" id="PF04824"/>
    </source>
</evidence>
<dbReference type="Pfam" id="PF04824">
    <property type="entry name" value="Rad21_Rec8"/>
    <property type="match status" value="1"/>
</dbReference>
<dbReference type="InterPro" id="IPR023093">
    <property type="entry name" value="ScpA-like_C"/>
</dbReference>
<feature type="domain" description="Rad21/Rec8-like protein N-terminal" evidence="6">
    <location>
        <begin position="1"/>
        <end position="78"/>
    </location>
</feature>
<dbReference type="SUPFAM" id="SSF46785">
    <property type="entry name" value="Winged helix' DNA-binding domain"/>
    <property type="match status" value="1"/>
</dbReference>
<dbReference type="InterPro" id="IPR006910">
    <property type="entry name" value="Rad21_Rec8_N"/>
</dbReference>
<gene>
    <name evidence="7" type="ORF">AKO1_002135</name>
</gene>
<proteinExistence type="inferred from homology"/>
<dbReference type="InterPro" id="IPR036390">
    <property type="entry name" value="WH_DNA-bd_sf"/>
</dbReference>
<evidence type="ECO:0000313" key="7">
    <source>
        <dbReference type="EMBL" id="KAL0485878.1"/>
    </source>
</evidence>
<sequence length="561" mass="62241">KKLNKAQIVETDIADSVDNIVEPVVPISLRTSGHLMLGVVKIYSRKVRFILKECKEVETRIKLQIVPETKVDLAENRNTAPVNTITLPDRTNEIDLMMPDIDLTLLVNPAALSQVPYLDQVQDFVMSEEFEWREDNSANFVPSAQTPTQATPIVDTPGIETTTPSGLDTDVYNQPIADLPPLDFDDNNFGGGGDFGLETPPGTPGPGLHEESPAPTEREQGGAEDQQEPKQQQQEEEEEEEEAPAAGNKRKRGIVLDKQTRIPPAKFTKLLADTSNIVRVPQRAPATREEFDAYQAQPRNLFKEPNLPPHLINSEYAKLYAKCTSRYNAREDPTSEAFLRARNLPDAAPAARDTPVPATPAGDVVGTPGPVTPAGSVAPDSVEQNRERITEMDEPGGFGGFDDNFEFEPTAATPGGDVDTPEVSRRKSRKSLLQSPLQTFDVDIQDRALEYARRKSGIIEEQRSLEQRRREKQAQHEQLKSAYKGKNITDSTIQIMGVLQEHFKKTGDDSLVLQELTQDMKRTAAARCFYETLVMKTRNLINVDQPAPFDPITIVNKAIDV</sequence>
<feature type="compositionally biased region" description="Polar residues" evidence="4">
    <location>
        <begin position="138"/>
        <end position="151"/>
    </location>
</feature>
<dbReference type="Pfam" id="PF04825">
    <property type="entry name" value="Rad21_Rec8_N"/>
    <property type="match status" value="1"/>
</dbReference>
<feature type="non-terminal residue" evidence="7">
    <location>
        <position position="1"/>
    </location>
</feature>
<name>A0AAW2Z9F1_9EUKA</name>
<feature type="region of interest" description="Disordered" evidence="4">
    <location>
        <begin position="346"/>
        <end position="383"/>
    </location>
</feature>
<dbReference type="GO" id="GO:0008278">
    <property type="term" value="C:cohesin complex"/>
    <property type="evidence" value="ECO:0007669"/>
    <property type="project" value="InterPro"/>
</dbReference>
<comment type="similarity">
    <text evidence="2">Belongs to the rad21 family.</text>
</comment>
<feature type="region of interest" description="Disordered" evidence="4">
    <location>
        <begin position="138"/>
        <end position="257"/>
    </location>
</feature>
<feature type="compositionally biased region" description="Acidic residues" evidence="4">
    <location>
        <begin position="234"/>
        <end position="243"/>
    </location>
</feature>
<dbReference type="InterPro" id="IPR006909">
    <property type="entry name" value="Rad21/Rec8_C_eu"/>
</dbReference>
<evidence type="ECO:0000259" key="6">
    <source>
        <dbReference type="Pfam" id="PF04825"/>
    </source>
</evidence>
<dbReference type="GO" id="GO:0003682">
    <property type="term" value="F:chromatin binding"/>
    <property type="evidence" value="ECO:0007669"/>
    <property type="project" value="TreeGrafter"/>
</dbReference>
<evidence type="ECO:0000256" key="3">
    <source>
        <dbReference type="ARBA" id="ARBA00023242"/>
    </source>
</evidence>
<keyword evidence="8" id="KW-1185">Reference proteome</keyword>
<feature type="region of interest" description="Disordered" evidence="4">
    <location>
        <begin position="411"/>
        <end position="431"/>
    </location>
</feature>
<dbReference type="Gene3D" id="1.10.10.580">
    <property type="entry name" value="Structural maintenance of chromosome 1. Chain E"/>
    <property type="match status" value="1"/>
</dbReference>